<organism evidence="7 8">
    <name type="scientific">Orchesella dallaii</name>
    <dbReference type="NCBI Taxonomy" id="48710"/>
    <lineage>
        <taxon>Eukaryota</taxon>
        <taxon>Metazoa</taxon>
        <taxon>Ecdysozoa</taxon>
        <taxon>Arthropoda</taxon>
        <taxon>Hexapoda</taxon>
        <taxon>Collembola</taxon>
        <taxon>Entomobryomorpha</taxon>
        <taxon>Entomobryoidea</taxon>
        <taxon>Orchesellidae</taxon>
        <taxon>Orchesellinae</taxon>
        <taxon>Orchesella</taxon>
    </lineage>
</organism>
<evidence type="ECO:0000259" key="5">
    <source>
        <dbReference type="PROSITE" id="PS51156"/>
    </source>
</evidence>
<evidence type="ECO:0000256" key="2">
    <source>
        <dbReference type="ARBA" id="ARBA00023015"/>
    </source>
</evidence>
<dbReference type="EMBL" id="CAXLJM020000036">
    <property type="protein sequence ID" value="CAL8105303.1"/>
    <property type="molecule type" value="Genomic_DNA"/>
</dbReference>
<keyword evidence="2" id="KW-0805">Transcription regulation</keyword>
<reference evidence="7 8" key="1">
    <citation type="submission" date="2024-08" db="EMBL/GenBank/DDBJ databases">
        <authorList>
            <person name="Cucini C."/>
            <person name="Frati F."/>
        </authorList>
    </citation>
    <scope>NUCLEOTIDE SEQUENCE [LARGE SCALE GENOMIC DNA]</scope>
</reference>
<gene>
    <name evidence="7" type="ORF">ODALV1_LOCUS12022</name>
</gene>
<dbReference type="PROSITE" id="PS51293">
    <property type="entry name" value="SANT"/>
    <property type="match status" value="1"/>
</dbReference>
<sequence length="187" mass="22250">MANAGSNTMETEIIWIKGESGAVRANHSLKVPEFEERNELRKDDDDNFGLVWKPCAWLRDARLKVYLAKAKKLKIEEELALEMLLANDYNAEESIKDLQNWKNEHRHQLWGKVEQHKFEKLYSTHGKKFTEIQKHFPETSVGELIKYYLNWKRKNGIANRIYAHQKQKQQDVKDNLEFDRKPWDQLP</sequence>
<evidence type="ECO:0000256" key="4">
    <source>
        <dbReference type="ARBA" id="ARBA00023242"/>
    </source>
</evidence>
<dbReference type="Pfam" id="PF00249">
    <property type="entry name" value="Myb_DNA-binding"/>
    <property type="match status" value="1"/>
</dbReference>
<accession>A0ABP1QJ81</accession>
<dbReference type="Gene3D" id="1.10.10.60">
    <property type="entry name" value="Homeodomain-like"/>
    <property type="match status" value="1"/>
</dbReference>
<evidence type="ECO:0008006" key="9">
    <source>
        <dbReference type="Google" id="ProtNLM"/>
    </source>
</evidence>
<feature type="domain" description="ELM2" evidence="5">
    <location>
        <begin position="18"/>
        <end position="102"/>
    </location>
</feature>
<dbReference type="SUPFAM" id="SSF46689">
    <property type="entry name" value="Homeodomain-like"/>
    <property type="match status" value="1"/>
</dbReference>
<dbReference type="InterPro" id="IPR051066">
    <property type="entry name" value="Trans_reg/Corepressor"/>
</dbReference>
<dbReference type="Proteomes" id="UP001642540">
    <property type="component" value="Unassembled WGS sequence"/>
</dbReference>
<evidence type="ECO:0000259" key="6">
    <source>
        <dbReference type="PROSITE" id="PS51293"/>
    </source>
</evidence>
<dbReference type="InterPro" id="IPR001005">
    <property type="entry name" value="SANT/Myb"/>
</dbReference>
<keyword evidence="3" id="KW-0804">Transcription</keyword>
<proteinExistence type="predicted"/>
<dbReference type="SMART" id="SM00717">
    <property type="entry name" value="SANT"/>
    <property type="match status" value="1"/>
</dbReference>
<name>A0ABP1QJ81_9HEXA</name>
<dbReference type="InterPro" id="IPR017884">
    <property type="entry name" value="SANT_dom"/>
</dbReference>
<dbReference type="PANTHER" id="PTHR16089:SF28">
    <property type="entry name" value="REST COREPRESSOR"/>
    <property type="match status" value="1"/>
</dbReference>
<evidence type="ECO:0000256" key="1">
    <source>
        <dbReference type="ARBA" id="ARBA00004123"/>
    </source>
</evidence>
<protein>
    <recommendedName>
        <fullName evidence="9">SANT domain-containing protein</fullName>
    </recommendedName>
</protein>
<evidence type="ECO:0000313" key="7">
    <source>
        <dbReference type="EMBL" id="CAL8105303.1"/>
    </source>
</evidence>
<keyword evidence="4" id="KW-0539">Nucleus</keyword>
<dbReference type="InterPro" id="IPR009057">
    <property type="entry name" value="Homeodomain-like_sf"/>
</dbReference>
<feature type="domain" description="SANT" evidence="6">
    <location>
        <begin position="110"/>
        <end position="156"/>
    </location>
</feature>
<evidence type="ECO:0000256" key="3">
    <source>
        <dbReference type="ARBA" id="ARBA00023163"/>
    </source>
</evidence>
<dbReference type="PROSITE" id="PS51156">
    <property type="entry name" value="ELM2"/>
    <property type="match status" value="1"/>
</dbReference>
<comment type="subcellular location">
    <subcellularLocation>
        <location evidence="1">Nucleus</location>
    </subcellularLocation>
</comment>
<comment type="caution">
    <text evidence="7">The sequence shown here is derived from an EMBL/GenBank/DDBJ whole genome shotgun (WGS) entry which is preliminary data.</text>
</comment>
<evidence type="ECO:0000313" key="8">
    <source>
        <dbReference type="Proteomes" id="UP001642540"/>
    </source>
</evidence>
<dbReference type="InterPro" id="IPR000949">
    <property type="entry name" value="ELM2_dom"/>
</dbReference>
<dbReference type="PANTHER" id="PTHR16089">
    <property type="entry name" value="REST COREPRESSOR COREST PROTEIN-RELATED"/>
    <property type="match status" value="1"/>
</dbReference>
<keyword evidence="8" id="KW-1185">Reference proteome</keyword>